<dbReference type="GO" id="GO:0008556">
    <property type="term" value="F:P-type potassium transmembrane transporter activity"/>
    <property type="evidence" value="ECO:0007669"/>
    <property type="project" value="InterPro"/>
</dbReference>
<evidence type="ECO:0000313" key="2">
    <source>
        <dbReference type="EMBL" id="MDR9899348.1"/>
    </source>
</evidence>
<dbReference type="GO" id="GO:0005886">
    <property type="term" value="C:plasma membrane"/>
    <property type="evidence" value="ECO:0007669"/>
    <property type="project" value="InterPro"/>
</dbReference>
<keyword evidence="3" id="KW-1185">Reference proteome</keyword>
<keyword evidence="1" id="KW-0812">Transmembrane</keyword>
<organism evidence="2 3">
    <name type="scientific">Aetokthonos hydrillicola Thurmond2011</name>
    <dbReference type="NCBI Taxonomy" id="2712845"/>
    <lineage>
        <taxon>Bacteria</taxon>
        <taxon>Bacillati</taxon>
        <taxon>Cyanobacteriota</taxon>
        <taxon>Cyanophyceae</taxon>
        <taxon>Nostocales</taxon>
        <taxon>Hapalosiphonaceae</taxon>
        <taxon>Aetokthonos</taxon>
    </lineage>
</organism>
<protein>
    <submittedName>
        <fullName evidence="2">K(+)-transporting ATPase subunit F</fullName>
    </submittedName>
</protein>
<dbReference type="Proteomes" id="UP000667802">
    <property type="component" value="Unassembled WGS sequence"/>
</dbReference>
<evidence type="ECO:0000256" key="1">
    <source>
        <dbReference type="SAM" id="Phobius"/>
    </source>
</evidence>
<keyword evidence="1" id="KW-1133">Transmembrane helix</keyword>
<keyword evidence="1" id="KW-0472">Membrane</keyword>
<feature type="transmembrane region" description="Helical" evidence="1">
    <location>
        <begin position="34"/>
        <end position="56"/>
    </location>
</feature>
<dbReference type="AlphaFoldDB" id="A0AAP5ID42"/>
<dbReference type="InterPro" id="IPR011726">
    <property type="entry name" value="KdpF"/>
</dbReference>
<dbReference type="NCBIfam" id="TIGR02115">
    <property type="entry name" value="potass_kdpF"/>
    <property type="match status" value="1"/>
</dbReference>
<gene>
    <name evidence="2" type="primary">kdpF</name>
    <name evidence="2" type="ORF">G7B40_033015</name>
</gene>
<dbReference type="Pfam" id="PF09604">
    <property type="entry name" value="Potass_KdpF"/>
    <property type="match status" value="1"/>
</dbReference>
<reference evidence="3" key="1">
    <citation type="journal article" date="2021" name="Science">
        <title>Hunting the eagle killer: A cyanobacterial neurotoxin causes vacuolar myelinopathy.</title>
        <authorList>
            <person name="Breinlinger S."/>
            <person name="Phillips T.J."/>
            <person name="Haram B.N."/>
            <person name="Mares J."/>
            <person name="Martinez Yerena J.A."/>
            <person name="Hrouzek P."/>
            <person name="Sobotka R."/>
            <person name="Henderson W.M."/>
            <person name="Schmieder P."/>
            <person name="Williams S.M."/>
            <person name="Lauderdale J.D."/>
            <person name="Wilde H.D."/>
            <person name="Gerrin W."/>
            <person name="Kust A."/>
            <person name="Washington J.W."/>
            <person name="Wagner C."/>
            <person name="Geier B."/>
            <person name="Liebeke M."/>
            <person name="Enke H."/>
            <person name="Niedermeyer T.H.J."/>
            <person name="Wilde S.B."/>
        </authorList>
    </citation>
    <scope>NUCLEOTIDE SEQUENCE [LARGE SCALE GENOMIC DNA]</scope>
    <source>
        <strain evidence="3">Thurmond2011</strain>
    </source>
</reference>
<accession>A0AAP5ID42</accession>
<name>A0AAP5ID42_9CYAN</name>
<sequence length="88" mass="9542">MKKQNLVDETLTQLKDFTAMFESEGKLRSVPLKLFIALCLNLIVAPAVLAASGGAISRVNAYAIGLLGLVTVGLAIYLMMVMLQPERF</sequence>
<feature type="transmembrane region" description="Helical" evidence="1">
    <location>
        <begin position="62"/>
        <end position="83"/>
    </location>
</feature>
<dbReference type="EMBL" id="JAALHA020000024">
    <property type="protein sequence ID" value="MDR9899348.1"/>
    <property type="molecule type" value="Genomic_DNA"/>
</dbReference>
<evidence type="ECO:0000313" key="3">
    <source>
        <dbReference type="Proteomes" id="UP000667802"/>
    </source>
</evidence>
<proteinExistence type="predicted"/>
<comment type="caution">
    <text evidence="2">The sequence shown here is derived from an EMBL/GenBank/DDBJ whole genome shotgun (WGS) entry which is preliminary data.</text>
</comment>
<dbReference type="RefSeq" id="WP_208340513.1">
    <property type="nucleotide sequence ID" value="NZ_CAWQFN010000681.1"/>
</dbReference>